<dbReference type="PANTHER" id="PTHR14190:SF7">
    <property type="entry name" value="VACUOLAR PROTEIN SORTING-ASSOCIATED PROTEIN 52 HOMOLOG"/>
    <property type="match status" value="1"/>
</dbReference>
<evidence type="ECO:0000256" key="2">
    <source>
        <dbReference type="ARBA" id="ARBA00008180"/>
    </source>
</evidence>
<dbReference type="GO" id="GO:0005829">
    <property type="term" value="C:cytosol"/>
    <property type="evidence" value="ECO:0007669"/>
    <property type="project" value="GOC"/>
</dbReference>
<keyword evidence="3" id="KW-0813">Transport</keyword>
<dbReference type="OrthoDB" id="19482at2759"/>
<evidence type="ECO:0000256" key="6">
    <source>
        <dbReference type="SAM" id="MobiDB-lite"/>
    </source>
</evidence>
<evidence type="ECO:0000256" key="1">
    <source>
        <dbReference type="ARBA" id="ARBA00004601"/>
    </source>
</evidence>
<feature type="domain" description="Vps52 C-terminal" evidence="8">
    <location>
        <begin position="211"/>
        <end position="253"/>
    </location>
</feature>
<dbReference type="EMBL" id="JAGFBS010000006">
    <property type="protein sequence ID" value="KAG6378717.1"/>
    <property type="molecule type" value="Genomic_DNA"/>
</dbReference>
<evidence type="ECO:0000256" key="3">
    <source>
        <dbReference type="ARBA" id="ARBA00022448"/>
    </source>
</evidence>
<evidence type="ECO:0000256" key="5">
    <source>
        <dbReference type="ARBA" id="ARBA00023034"/>
    </source>
</evidence>
<feature type="domain" description="Vps52 coiled-coil" evidence="7">
    <location>
        <begin position="29"/>
        <end position="137"/>
    </location>
</feature>
<comment type="subcellular location">
    <subcellularLocation>
        <location evidence="1">Golgi apparatus</location>
        <location evidence="1">trans-Golgi network</location>
    </subcellularLocation>
</comment>
<evidence type="ECO:0000313" key="10">
    <source>
        <dbReference type="Proteomes" id="UP000683000"/>
    </source>
</evidence>
<keyword evidence="5" id="KW-0333">Golgi apparatus</keyword>
<dbReference type="InterPro" id="IPR007258">
    <property type="entry name" value="Vps52"/>
</dbReference>
<dbReference type="InterPro" id="IPR048319">
    <property type="entry name" value="Vps52_CC"/>
</dbReference>
<dbReference type="GO" id="GO:0000938">
    <property type="term" value="C:GARP complex"/>
    <property type="evidence" value="ECO:0007669"/>
    <property type="project" value="TreeGrafter"/>
</dbReference>
<dbReference type="GO" id="GO:0015031">
    <property type="term" value="P:protein transport"/>
    <property type="evidence" value="ECO:0007669"/>
    <property type="project" value="UniProtKB-KW"/>
</dbReference>
<evidence type="ECO:0000256" key="4">
    <source>
        <dbReference type="ARBA" id="ARBA00022927"/>
    </source>
</evidence>
<name>A0A8I2YW30_9AGAM</name>
<dbReference type="GO" id="GO:0006896">
    <property type="term" value="P:Golgi to vacuole transport"/>
    <property type="evidence" value="ECO:0007669"/>
    <property type="project" value="TreeGrafter"/>
</dbReference>
<dbReference type="PANTHER" id="PTHR14190">
    <property type="entry name" value="SUPPRESSOR OF ACTIN MUTATIONS 2/VACUOLAR PROTEIN SORTING 52"/>
    <property type="match status" value="1"/>
</dbReference>
<dbReference type="GO" id="GO:0032456">
    <property type="term" value="P:endocytic recycling"/>
    <property type="evidence" value="ECO:0007669"/>
    <property type="project" value="TreeGrafter"/>
</dbReference>
<evidence type="ECO:0000259" key="8">
    <source>
        <dbReference type="Pfam" id="PF20655"/>
    </source>
</evidence>
<evidence type="ECO:0000313" key="9">
    <source>
        <dbReference type="EMBL" id="KAG6378717.1"/>
    </source>
</evidence>
<evidence type="ECO:0000259" key="7">
    <source>
        <dbReference type="Pfam" id="PF04129"/>
    </source>
</evidence>
<sequence>MFLTRIADRRPTPGFFRIISIYLSKGFRIEKPLSSLISDLTIPPTLATTLLDTEVGEAWIPAVTDFERRLDALRARSRVKAARELADVVEALRIVTATKLRAFFLALLNTIKNSVTTNMQVLQSSGFLKYRSLFGFLKRQAEPVAKEIQDSYISAARTYYETAFRRYIRSLGSLRSRVTEKFESIATVSAEDDGIRVDFERLAYAKLEGPAVILAYQADDKTHKEPLEAILRSLFLVLTDNATAEYSFVASFFFAGPLGPSPFAEEQEIVTPEPHDRKELDDNDSTANSEVRTPVPIPGVGEPQGLDRLAIMDKAERTELSALWKKIFDPALEYTKTFLNSVIESLPPAAPLLTMVRLTEAVTAEVQKRQCSPLETFFFTMRLQLWPVFQKVSFGALRFAQEIVGTTHLFRLQQELNKLVLRHTEQITDPVAKATKQSSIYEVLLQGLIKGTHLTAHPKAQDELNFWTEKEERARRIIIAAGKRRQHAS</sequence>
<dbReference type="GO" id="GO:0042147">
    <property type="term" value="P:retrograde transport, endosome to Golgi"/>
    <property type="evidence" value="ECO:0007669"/>
    <property type="project" value="TreeGrafter"/>
</dbReference>
<comment type="caution">
    <text evidence="9">The sequence shown here is derived from an EMBL/GenBank/DDBJ whole genome shotgun (WGS) entry which is preliminary data.</text>
</comment>
<keyword evidence="4" id="KW-0653">Protein transport</keyword>
<dbReference type="AlphaFoldDB" id="A0A8I2YW30"/>
<keyword evidence="10" id="KW-1185">Reference proteome</keyword>
<accession>A0A8I2YW30</accession>
<feature type="region of interest" description="Disordered" evidence="6">
    <location>
        <begin position="272"/>
        <end position="298"/>
    </location>
</feature>
<comment type="similarity">
    <text evidence="2">Belongs to the VPS52 family.</text>
</comment>
<proteinExistence type="inferred from homology"/>
<dbReference type="Pfam" id="PF20655">
    <property type="entry name" value="Vps52_C"/>
    <property type="match status" value="2"/>
</dbReference>
<gene>
    <name evidence="9" type="ORF">JVT61DRAFT_12990</name>
</gene>
<dbReference type="GO" id="GO:0019905">
    <property type="term" value="F:syntaxin binding"/>
    <property type="evidence" value="ECO:0007669"/>
    <property type="project" value="TreeGrafter"/>
</dbReference>
<feature type="domain" description="Vps52 C-terminal" evidence="8">
    <location>
        <begin position="319"/>
        <end position="392"/>
    </location>
</feature>
<reference evidence="9" key="1">
    <citation type="submission" date="2021-03" db="EMBL/GenBank/DDBJ databases">
        <title>Evolutionary innovations through gain and loss of genes in the ectomycorrhizal Boletales.</title>
        <authorList>
            <person name="Wu G."/>
            <person name="Miyauchi S."/>
            <person name="Morin E."/>
            <person name="Yang Z.-L."/>
            <person name="Xu J."/>
            <person name="Martin F.M."/>
        </authorList>
    </citation>
    <scope>NUCLEOTIDE SEQUENCE</scope>
    <source>
        <strain evidence="9">BR01</strain>
    </source>
</reference>
<dbReference type="Proteomes" id="UP000683000">
    <property type="component" value="Unassembled WGS sequence"/>
</dbReference>
<organism evidence="9 10">
    <name type="scientific">Boletus reticuloceps</name>
    <dbReference type="NCBI Taxonomy" id="495285"/>
    <lineage>
        <taxon>Eukaryota</taxon>
        <taxon>Fungi</taxon>
        <taxon>Dikarya</taxon>
        <taxon>Basidiomycota</taxon>
        <taxon>Agaricomycotina</taxon>
        <taxon>Agaricomycetes</taxon>
        <taxon>Agaricomycetidae</taxon>
        <taxon>Boletales</taxon>
        <taxon>Boletineae</taxon>
        <taxon>Boletaceae</taxon>
        <taxon>Boletoideae</taxon>
        <taxon>Boletus</taxon>
    </lineage>
</organism>
<dbReference type="Pfam" id="PF04129">
    <property type="entry name" value="Vps52_CC"/>
    <property type="match status" value="1"/>
</dbReference>
<dbReference type="InterPro" id="IPR048361">
    <property type="entry name" value="Vps52_C"/>
</dbReference>
<protein>
    <submittedName>
        <fullName evidence="9">Vacuolar sorting protein</fullName>
    </submittedName>
</protein>